<evidence type="ECO:0000313" key="3">
    <source>
        <dbReference type="Proteomes" id="UP000708208"/>
    </source>
</evidence>
<sequence>MSINDIIKSDARCNHPDKPLEIPWAHVAIKFFPCLIQKHPKSNWKMSSSPVVNALLTNALMGGLLYGVNVFLEVTKDEQARLTGLMVLSAITIAALFAYVWTWNTVRTWTFYLVAIPFFLTSSFDVLATIDSWLMPNGIFLKEYLQAHDLHLHSIVPTIFVFLDGTVLQAINLMAIYKMSQGSSARSLLLVPAMSLAFLTSAYTICTQTSGIPLHPLTVSIIPATVVYLVLLPLGVLRIPRNYTLSPKNSLGNDTQSLSWLTSALLAAGALVIVAKALVVAGVRNGLLDIVRLNDPLILLDDVEETIPFIKVVIWQYVLVSLPLFAISIFYHFKTAKPAFLWEVAVANFAFLLTGQFIFIVGSFYWKTPEDLRVDPTNAVFWIINLIPLNATLAQIESLSLYRSSLVSKQANVKKRS</sequence>
<feature type="transmembrane region" description="Helical" evidence="1">
    <location>
        <begin position="84"/>
        <end position="102"/>
    </location>
</feature>
<feature type="transmembrane region" description="Helical" evidence="1">
    <location>
        <begin position="378"/>
        <end position="396"/>
    </location>
</feature>
<feature type="transmembrane region" description="Helical" evidence="1">
    <location>
        <begin position="187"/>
        <end position="205"/>
    </location>
</feature>
<keyword evidence="3" id="KW-1185">Reference proteome</keyword>
<proteinExistence type="predicted"/>
<feature type="transmembrane region" description="Helical" evidence="1">
    <location>
        <begin position="340"/>
        <end position="366"/>
    </location>
</feature>
<evidence type="ECO:0000256" key="1">
    <source>
        <dbReference type="SAM" id="Phobius"/>
    </source>
</evidence>
<keyword evidence="1" id="KW-0812">Transmembrane</keyword>
<dbReference type="Proteomes" id="UP000708208">
    <property type="component" value="Unassembled WGS sequence"/>
</dbReference>
<feature type="transmembrane region" description="Helical" evidence="1">
    <location>
        <begin position="217"/>
        <end position="237"/>
    </location>
</feature>
<organism evidence="2 3">
    <name type="scientific">Allacma fusca</name>
    <dbReference type="NCBI Taxonomy" id="39272"/>
    <lineage>
        <taxon>Eukaryota</taxon>
        <taxon>Metazoa</taxon>
        <taxon>Ecdysozoa</taxon>
        <taxon>Arthropoda</taxon>
        <taxon>Hexapoda</taxon>
        <taxon>Collembola</taxon>
        <taxon>Symphypleona</taxon>
        <taxon>Sminthuridae</taxon>
        <taxon>Allacma</taxon>
    </lineage>
</organism>
<accession>A0A8J2PK65</accession>
<feature type="transmembrane region" description="Helical" evidence="1">
    <location>
        <begin position="51"/>
        <end position="72"/>
    </location>
</feature>
<keyword evidence="1" id="KW-1133">Transmembrane helix</keyword>
<feature type="transmembrane region" description="Helical" evidence="1">
    <location>
        <begin position="314"/>
        <end position="333"/>
    </location>
</feature>
<protein>
    <submittedName>
        <fullName evidence="2">Uncharacterized protein</fullName>
    </submittedName>
</protein>
<feature type="transmembrane region" description="Helical" evidence="1">
    <location>
        <begin position="109"/>
        <end position="130"/>
    </location>
</feature>
<dbReference type="EMBL" id="CAJVCH010538475">
    <property type="protein sequence ID" value="CAG7826064.1"/>
    <property type="molecule type" value="Genomic_DNA"/>
</dbReference>
<evidence type="ECO:0000313" key="2">
    <source>
        <dbReference type="EMBL" id="CAG7826064.1"/>
    </source>
</evidence>
<reference evidence="2" key="1">
    <citation type="submission" date="2021-06" db="EMBL/GenBank/DDBJ databases">
        <authorList>
            <person name="Hodson N. C."/>
            <person name="Mongue J. A."/>
            <person name="Jaron S. K."/>
        </authorList>
    </citation>
    <scope>NUCLEOTIDE SEQUENCE</scope>
</reference>
<feature type="transmembrane region" description="Helical" evidence="1">
    <location>
        <begin position="150"/>
        <end position="175"/>
    </location>
</feature>
<comment type="caution">
    <text evidence="2">The sequence shown here is derived from an EMBL/GenBank/DDBJ whole genome shotgun (WGS) entry which is preliminary data.</text>
</comment>
<dbReference type="AlphaFoldDB" id="A0A8J2PK65"/>
<name>A0A8J2PK65_9HEXA</name>
<gene>
    <name evidence="2" type="ORF">AFUS01_LOCUS36135</name>
</gene>
<feature type="transmembrane region" description="Helical" evidence="1">
    <location>
        <begin position="258"/>
        <end position="283"/>
    </location>
</feature>
<keyword evidence="1" id="KW-0472">Membrane</keyword>